<dbReference type="AlphaFoldDB" id="A0A7C3IHB8"/>
<evidence type="ECO:0000256" key="7">
    <source>
        <dbReference type="ARBA" id="ARBA00023237"/>
    </source>
</evidence>
<protein>
    <submittedName>
        <fullName evidence="12">TonB-dependent receptor</fullName>
    </submittedName>
</protein>
<dbReference type="InterPro" id="IPR037066">
    <property type="entry name" value="Plug_dom_sf"/>
</dbReference>
<dbReference type="InterPro" id="IPR012910">
    <property type="entry name" value="Plug_dom"/>
</dbReference>
<organism evidence="12">
    <name type="scientific">Gracilinema caldarium</name>
    <dbReference type="NCBI Taxonomy" id="215591"/>
    <lineage>
        <taxon>Bacteria</taxon>
        <taxon>Pseudomonadati</taxon>
        <taxon>Spirochaetota</taxon>
        <taxon>Spirochaetia</taxon>
        <taxon>Spirochaetales</taxon>
        <taxon>Breznakiellaceae</taxon>
        <taxon>Gracilinema</taxon>
    </lineage>
</organism>
<gene>
    <name evidence="12" type="ORF">ENS59_08130</name>
</gene>
<evidence type="ECO:0000256" key="5">
    <source>
        <dbReference type="ARBA" id="ARBA00023077"/>
    </source>
</evidence>
<dbReference type="EMBL" id="DSVL01000252">
    <property type="protein sequence ID" value="HFH29464.1"/>
    <property type="molecule type" value="Genomic_DNA"/>
</dbReference>
<comment type="similarity">
    <text evidence="8 9">Belongs to the TonB-dependent receptor family.</text>
</comment>
<feature type="domain" description="TonB-dependent receptor plug" evidence="11">
    <location>
        <begin position="79"/>
        <end position="186"/>
    </location>
</feature>
<dbReference type="InterPro" id="IPR039426">
    <property type="entry name" value="TonB-dep_rcpt-like"/>
</dbReference>
<keyword evidence="12" id="KW-0675">Receptor</keyword>
<dbReference type="PROSITE" id="PS52016">
    <property type="entry name" value="TONB_DEPENDENT_REC_3"/>
    <property type="match status" value="1"/>
</dbReference>
<dbReference type="CDD" id="cd01347">
    <property type="entry name" value="ligand_gated_channel"/>
    <property type="match status" value="1"/>
</dbReference>
<keyword evidence="5 9" id="KW-0798">TonB box</keyword>
<evidence type="ECO:0000256" key="1">
    <source>
        <dbReference type="ARBA" id="ARBA00004571"/>
    </source>
</evidence>
<keyword evidence="3 8" id="KW-1134">Transmembrane beta strand</keyword>
<evidence type="ECO:0000256" key="2">
    <source>
        <dbReference type="ARBA" id="ARBA00022448"/>
    </source>
</evidence>
<name>A0A7C3IHB8_9SPIR</name>
<evidence type="ECO:0000256" key="8">
    <source>
        <dbReference type="PROSITE-ProRule" id="PRU01360"/>
    </source>
</evidence>
<keyword evidence="6 8" id="KW-0472">Membrane</keyword>
<evidence type="ECO:0000259" key="11">
    <source>
        <dbReference type="Pfam" id="PF07715"/>
    </source>
</evidence>
<comment type="subcellular location">
    <subcellularLocation>
        <location evidence="1 8">Cell outer membrane</location>
        <topology evidence="1 8">Multi-pass membrane protein</topology>
    </subcellularLocation>
</comment>
<dbReference type="PANTHER" id="PTHR30069:SF27">
    <property type="entry name" value="BLL4766 PROTEIN"/>
    <property type="match status" value="1"/>
</dbReference>
<keyword evidence="7 8" id="KW-0998">Cell outer membrane</keyword>
<dbReference type="GO" id="GO:0044718">
    <property type="term" value="P:siderophore transmembrane transport"/>
    <property type="evidence" value="ECO:0007669"/>
    <property type="project" value="TreeGrafter"/>
</dbReference>
<dbReference type="GO" id="GO:0009279">
    <property type="term" value="C:cell outer membrane"/>
    <property type="evidence" value="ECO:0007669"/>
    <property type="project" value="UniProtKB-SubCell"/>
</dbReference>
<evidence type="ECO:0000313" key="12">
    <source>
        <dbReference type="EMBL" id="HFH29464.1"/>
    </source>
</evidence>
<keyword evidence="2 8" id="KW-0813">Transport</keyword>
<sequence length="690" mass="75854">MPRPSRKGGGVWSGYHSLTVPVFPLFLSGSSRVHFCPEEDPMYVLLTLLLLGAPILVQAQSPDLSFVVSAGRVPEESLSVPAQVTVISAQQIAESGATNLVELLKTVPSITTFSALSGPGSEMVTMRGFGENGFGRVLVLVDGRRLNNPDMQNINWNSIALSDVERIEVLDGAASVAYGNNAVGGVINIITKKSAKTAQTLGQVTVGTSQENVVRLSYQAPALWGNLGFTAEHSGSRGYRDRQANQVTNLALQGTYYVSETANLSARLTLADLSYQLPGGLSKAQYEANPRQAINWADETREYSVSSSIQFDWMPSEQLQGELPLAYTWKQINADMASWTSFTDRIVQTAEARPKVVLQLLIGALPLRLVGGVDVTTAFLSVDQFLAVQRVTKTNNFDVSEYTVGPYATLRLDLLPNLNWNGGLRYDTAFIKAKSGDANVDDSVQHQALVYDTGLTYRPVEFVKFYAKYGTLFRYPFTDEQAQIYSGFGTFLKNLKPETGYTVEGGLSVYVKPDFQIDGNLYWMELKDEIVYNNTTYQNENMDASRHWGSDVAVQAKLASWLGLHVGYSFVEATFTEGANKDKMIPLVSPHRLQAGLAFMAPFGVSFKPSAEYRSEAYQGGDYANVQEKISAYTVYNVSLDWTLVKGQQKLVVSGKIKNLLDTTYAPLVFWGAYYPADGRTISLQATYSY</sequence>
<evidence type="ECO:0000256" key="4">
    <source>
        <dbReference type="ARBA" id="ARBA00022692"/>
    </source>
</evidence>
<dbReference type="InterPro" id="IPR036942">
    <property type="entry name" value="Beta-barrel_TonB_sf"/>
</dbReference>
<evidence type="ECO:0000256" key="3">
    <source>
        <dbReference type="ARBA" id="ARBA00022452"/>
    </source>
</evidence>
<dbReference type="SUPFAM" id="SSF56935">
    <property type="entry name" value="Porins"/>
    <property type="match status" value="1"/>
</dbReference>
<proteinExistence type="inferred from homology"/>
<accession>A0A7C3IHB8</accession>
<dbReference type="Gene3D" id="2.40.170.20">
    <property type="entry name" value="TonB-dependent receptor, beta-barrel domain"/>
    <property type="match status" value="1"/>
</dbReference>
<dbReference type="GO" id="GO:0015344">
    <property type="term" value="F:siderophore uptake transmembrane transporter activity"/>
    <property type="evidence" value="ECO:0007669"/>
    <property type="project" value="TreeGrafter"/>
</dbReference>
<dbReference type="InterPro" id="IPR000531">
    <property type="entry name" value="Beta-barrel_TonB"/>
</dbReference>
<dbReference type="PANTHER" id="PTHR30069">
    <property type="entry name" value="TONB-DEPENDENT OUTER MEMBRANE RECEPTOR"/>
    <property type="match status" value="1"/>
</dbReference>
<feature type="domain" description="TonB-dependent receptor-like beta-barrel" evidence="10">
    <location>
        <begin position="242"/>
        <end position="660"/>
    </location>
</feature>
<reference evidence="12" key="1">
    <citation type="journal article" date="2020" name="mSystems">
        <title>Genome- and Community-Level Interaction Insights into Carbon Utilization and Element Cycling Functions of Hydrothermarchaeota in Hydrothermal Sediment.</title>
        <authorList>
            <person name="Zhou Z."/>
            <person name="Liu Y."/>
            <person name="Xu W."/>
            <person name="Pan J."/>
            <person name="Luo Z.H."/>
            <person name="Li M."/>
        </authorList>
    </citation>
    <scope>NUCLEOTIDE SEQUENCE [LARGE SCALE GENOMIC DNA]</scope>
    <source>
        <strain evidence="12">SpSt-503</strain>
    </source>
</reference>
<evidence type="ECO:0000256" key="9">
    <source>
        <dbReference type="RuleBase" id="RU003357"/>
    </source>
</evidence>
<keyword evidence="4 8" id="KW-0812">Transmembrane</keyword>
<dbReference type="Pfam" id="PF07715">
    <property type="entry name" value="Plug"/>
    <property type="match status" value="1"/>
</dbReference>
<evidence type="ECO:0000259" key="10">
    <source>
        <dbReference type="Pfam" id="PF00593"/>
    </source>
</evidence>
<comment type="caution">
    <text evidence="12">The sequence shown here is derived from an EMBL/GenBank/DDBJ whole genome shotgun (WGS) entry which is preliminary data.</text>
</comment>
<dbReference type="Pfam" id="PF00593">
    <property type="entry name" value="TonB_dep_Rec_b-barrel"/>
    <property type="match status" value="1"/>
</dbReference>
<evidence type="ECO:0000256" key="6">
    <source>
        <dbReference type="ARBA" id="ARBA00023136"/>
    </source>
</evidence>
<dbReference type="Gene3D" id="2.170.130.10">
    <property type="entry name" value="TonB-dependent receptor, plug domain"/>
    <property type="match status" value="1"/>
</dbReference>